<dbReference type="Proteomes" id="UP001202248">
    <property type="component" value="Unassembled WGS sequence"/>
</dbReference>
<dbReference type="RefSeq" id="WP_240832595.1">
    <property type="nucleotide sequence ID" value="NZ_JAKWBL010000004.1"/>
</dbReference>
<keyword evidence="2" id="KW-1185">Reference proteome</keyword>
<sequence length="126" mass="14177">MPKELENRWVVPGDENITNIPALPALWQTRVDPNLDYAYNAYNNSTARTVAGDFVRMKDVSLTYNLPKSIISKWNMNSLGLRFNATNLFLIYADKGLYGQDPEFVNVGGVAAPIPRQYTFSLNVGF</sequence>
<proteinExistence type="predicted"/>
<organism evidence="1 2">
    <name type="scientific">Niabella ginsengisoli</name>
    <dbReference type="NCBI Taxonomy" id="522298"/>
    <lineage>
        <taxon>Bacteria</taxon>
        <taxon>Pseudomonadati</taxon>
        <taxon>Bacteroidota</taxon>
        <taxon>Chitinophagia</taxon>
        <taxon>Chitinophagales</taxon>
        <taxon>Chitinophagaceae</taxon>
        <taxon>Niabella</taxon>
    </lineage>
</organism>
<evidence type="ECO:0008006" key="3">
    <source>
        <dbReference type="Google" id="ProtNLM"/>
    </source>
</evidence>
<dbReference type="EMBL" id="JAKWBL010000004">
    <property type="protein sequence ID" value="MCH5600435.1"/>
    <property type="molecule type" value="Genomic_DNA"/>
</dbReference>
<gene>
    <name evidence="1" type="ORF">MKP09_22210</name>
</gene>
<name>A0ABS9SPY8_9BACT</name>
<protein>
    <recommendedName>
        <fullName evidence="3">TonB-dependent receptor</fullName>
    </recommendedName>
</protein>
<evidence type="ECO:0000313" key="1">
    <source>
        <dbReference type="EMBL" id="MCH5600435.1"/>
    </source>
</evidence>
<accession>A0ABS9SPY8</accession>
<comment type="caution">
    <text evidence="1">The sequence shown here is derived from an EMBL/GenBank/DDBJ whole genome shotgun (WGS) entry which is preliminary data.</text>
</comment>
<reference evidence="1 2" key="1">
    <citation type="submission" date="2022-02" db="EMBL/GenBank/DDBJ databases">
        <authorList>
            <person name="Min J."/>
        </authorList>
    </citation>
    <scope>NUCLEOTIDE SEQUENCE [LARGE SCALE GENOMIC DNA]</scope>
    <source>
        <strain evidence="1 2">GR10-1</strain>
    </source>
</reference>
<evidence type="ECO:0000313" key="2">
    <source>
        <dbReference type="Proteomes" id="UP001202248"/>
    </source>
</evidence>